<evidence type="ECO:0000313" key="4">
    <source>
        <dbReference type="Proteomes" id="UP000654304"/>
    </source>
</evidence>
<dbReference type="NCBIfam" id="NF046000">
    <property type="entry name" value="MAG1210_fam"/>
    <property type="match status" value="1"/>
</dbReference>
<keyword evidence="2" id="KW-0812">Transmembrane</keyword>
<dbReference type="Proteomes" id="UP000654304">
    <property type="component" value="Unassembled WGS sequence"/>
</dbReference>
<keyword evidence="2" id="KW-0472">Membrane</keyword>
<proteinExistence type="predicted"/>
<gene>
    <name evidence="3" type="ORF">H8K43_02780</name>
</gene>
<comment type="caution">
    <text evidence="3">The sequence shown here is derived from an EMBL/GenBank/DDBJ whole genome shotgun (WGS) entry which is preliminary data.</text>
</comment>
<reference evidence="3 4" key="1">
    <citation type="submission" date="2020-08" db="EMBL/GenBank/DDBJ databases">
        <title>Novel species isolated from subtropical streams in China.</title>
        <authorList>
            <person name="Lu H."/>
        </authorList>
    </citation>
    <scope>NUCLEOTIDE SEQUENCE [LARGE SCALE GENOMIC DNA]</scope>
    <source>
        <strain evidence="3 4">CY22W</strain>
    </source>
</reference>
<keyword evidence="2" id="KW-1133">Transmembrane helix</keyword>
<feature type="transmembrane region" description="Helical" evidence="2">
    <location>
        <begin position="67"/>
        <end position="85"/>
    </location>
</feature>
<evidence type="ECO:0000256" key="1">
    <source>
        <dbReference type="SAM" id="Coils"/>
    </source>
</evidence>
<dbReference type="RefSeq" id="WP_186902441.1">
    <property type="nucleotide sequence ID" value="NZ_JACOGD010000001.1"/>
</dbReference>
<sequence length="585" mass="67179">MIEDVHEPLELYKTHFKEAHARNTSELFEDLVRQSGVDENANIVTVKQLRELETGVSSESSASKWWGILRVCTIAALAFSLLYVYANNYSLMWMIVPAGLFGAAIYKLNKLIADVNARLKNLEQQRDAKREEAWQQMAPLNRLYKWDILAKLLEKTVPRINLDPYFSNGRLDELRNSFGWNDQFNQGRSIVFSHSGVINGNPFILAQTLEHSMGTKTYHGSRQISWTERQRDSSGRWTTVTRHQTLNASVEKPFPEYGHRSFIIYGNEAAPDLSFSRQPSNLSTLGDGWIANWKKDRAVKKLENKSRNIENGGGFTVMANREFDAMFGATDRDHEVQFRLLFTPLAQQEMHKLLKDKEVGYGDDFEFEKRRMINLVEPAHMVSTDISAQPEKFYSYELAYARRFFNDYHNHFFKSFFFGIAPLLAIPLYQQHRSHNDIYKGVNSSHSCFWEHETIANHFGEAVFQHPECITRSLLKTRSKVEADNTQTVQVTASGFKGINRTAVVSVYGGDGHYHDVRVNWVEYIPVKHQSHIIVREKQNFPAEGEVKPSEIDDGSWQTAFKQRGVDLSKAVLRRSVVSAVLPQV</sequence>
<name>A0ABR7A0Z2_9BURK</name>
<keyword evidence="1" id="KW-0175">Coiled coil</keyword>
<evidence type="ECO:0000256" key="2">
    <source>
        <dbReference type="SAM" id="Phobius"/>
    </source>
</evidence>
<dbReference type="EMBL" id="JACOGD010000001">
    <property type="protein sequence ID" value="MBC3930586.1"/>
    <property type="molecule type" value="Genomic_DNA"/>
</dbReference>
<feature type="transmembrane region" description="Helical" evidence="2">
    <location>
        <begin position="91"/>
        <end position="108"/>
    </location>
</feature>
<evidence type="ECO:0000313" key="3">
    <source>
        <dbReference type="EMBL" id="MBC3930586.1"/>
    </source>
</evidence>
<accession>A0ABR7A0Z2</accession>
<organism evidence="3 4">
    <name type="scientific">Undibacterium curvum</name>
    <dbReference type="NCBI Taxonomy" id="2762294"/>
    <lineage>
        <taxon>Bacteria</taxon>
        <taxon>Pseudomonadati</taxon>
        <taxon>Pseudomonadota</taxon>
        <taxon>Betaproteobacteria</taxon>
        <taxon>Burkholderiales</taxon>
        <taxon>Oxalobacteraceae</taxon>
        <taxon>Undibacterium</taxon>
    </lineage>
</organism>
<feature type="coiled-coil region" evidence="1">
    <location>
        <begin position="105"/>
        <end position="132"/>
    </location>
</feature>
<keyword evidence="4" id="KW-1185">Reference proteome</keyword>
<protein>
    <submittedName>
        <fullName evidence="3">Uncharacterized protein</fullName>
    </submittedName>
</protein>